<dbReference type="HOGENOM" id="CLU_112845_1_0_6"/>
<organism evidence="7 8">
    <name type="scientific">Shewanella piezotolerans (strain WP3 / JCM 13877)</name>
    <dbReference type="NCBI Taxonomy" id="225849"/>
    <lineage>
        <taxon>Bacteria</taxon>
        <taxon>Pseudomonadati</taxon>
        <taxon>Pseudomonadota</taxon>
        <taxon>Gammaproteobacteria</taxon>
        <taxon>Alteromonadales</taxon>
        <taxon>Shewanellaceae</taxon>
        <taxon>Shewanella</taxon>
    </lineage>
</organism>
<dbReference type="eggNOG" id="COG3241">
    <property type="taxonomic scope" value="Bacteria"/>
</dbReference>
<reference evidence="7 8" key="1">
    <citation type="journal article" date="2008" name="PLoS ONE">
        <title>Environmental adaptation: genomic analysis of the piezotolerant and psychrotolerant deep-sea iron reducing bacterium Shewanella piezotolerans WP3.</title>
        <authorList>
            <person name="Wang F."/>
            <person name="Wang J."/>
            <person name="Jian H."/>
            <person name="Zhang B."/>
            <person name="Li S."/>
            <person name="Wang F."/>
            <person name="Zeng X."/>
            <person name="Gao L."/>
            <person name="Bartlett D.H."/>
            <person name="Yu J."/>
            <person name="Hu S."/>
            <person name="Xiao X."/>
        </authorList>
    </citation>
    <scope>NUCLEOTIDE SEQUENCE [LARGE SCALE GENOMIC DNA]</scope>
    <source>
        <strain evidence="8">WP3 / JCM 13877</strain>
    </source>
</reference>
<dbReference type="EMBL" id="CP000472">
    <property type="protein sequence ID" value="ACJ28652.1"/>
    <property type="molecule type" value="Genomic_DNA"/>
</dbReference>
<evidence type="ECO:0000256" key="1">
    <source>
        <dbReference type="ARBA" id="ARBA00022448"/>
    </source>
</evidence>
<feature type="chain" id="PRO_5006522579" description="Azurin" evidence="5">
    <location>
        <begin position="23"/>
        <end position="150"/>
    </location>
</feature>
<keyword evidence="5" id="KW-0732">Signal</keyword>
<keyword evidence="8" id="KW-1185">Reference proteome</keyword>
<dbReference type="CDD" id="cd13922">
    <property type="entry name" value="Azurin"/>
    <property type="match status" value="1"/>
</dbReference>
<comment type="function">
    <text evidence="5">Transfers electrons from cytochrome c551 to cytochrome oxidase.</text>
</comment>
<evidence type="ECO:0000256" key="2">
    <source>
        <dbReference type="ARBA" id="ARBA00022723"/>
    </source>
</evidence>
<dbReference type="STRING" id="225849.swp_1892"/>
<dbReference type="OrthoDB" id="9814063at2"/>
<dbReference type="GO" id="GO:0005507">
    <property type="term" value="F:copper ion binding"/>
    <property type="evidence" value="ECO:0007669"/>
    <property type="project" value="UniProtKB-UniRule"/>
</dbReference>
<evidence type="ECO:0000256" key="4">
    <source>
        <dbReference type="ARBA" id="ARBA00023008"/>
    </source>
</evidence>
<dbReference type="Proteomes" id="UP000000753">
    <property type="component" value="Chromosome"/>
</dbReference>
<dbReference type="PANTHER" id="PTHR38439">
    <property type="entry name" value="AURACYANIN-B"/>
    <property type="match status" value="1"/>
</dbReference>
<gene>
    <name evidence="7" type="ordered locus">swp_1892</name>
</gene>
<feature type="signal peptide" evidence="5">
    <location>
        <begin position="1"/>
        <end position="22"/>
    </location>
</feature>
<dbReference type="NCBIfam" id="TIGR02695">
    <property type="entry name" value="azurin"/>
    <property type="match status" value="1"/>
</dbReference>
<proteinExistence type="predicted"/>
<dbReference type="InterPro" id="IPR028871">
    <property type="entry name" value="BlueCu_1_BS"/>
</dbReference>
<feature type="domain" description="Blue (type 1) copper" evidence="6">
    <location>
        <begin position="24"/>
        <end position="146"/>
    </location>
</feature>
<dbReference type="InterPro" id="IPR014068">
    <property type="entry name" value="Azurin"/>
</dbReference>
<dbReference type="InterPro" id="IPR000923">
    <property type="entry name" value="BlueCu_1"/>
</dbReference>
<keyword evidence="3 5" id="KW-0249">Electron transport</keyword>
<dbReference type="GO" id="GO:0009055">
    <property type="term" value="F:electron transfer activity"/>
    <property type="evidence" value="ECO:0007669"/>
    <property type="project" value="InterPro"/>
</dbReference>
<dbReference type="PROSITE" id="PS00196">
    <property type="entry name" value="COPPER_BLUE"/>
    <property type="match status" value="1"/>
</dbReference>
<evidence type="ECO:0000313" key="7">
    <source>
        <dbReference type="EMBL" id="ACJ28652.1"/>
    </source>
</evidence>
<dbReference type="InterPro" id="IPR050845">
    <property type="entry name" value="Cu-binding_ET"/>
</dbReference>
<protein>
    <recommendedName>
        <fullName evidence="5">Azurin</fullName>
    </recommendedName>
</protein>
<dbReference type="RefSeq" id="WP_020912028.1">
    <property type="nucleotide sequence ID" value="NC_011566.1"/>
</dbReference>
<dbReference type="Gene3D" id="2.60.40.420">
    <property type="entry name" value="Cupredoxins - blue copper proteins"/>
    <property type="match status" value="1"/>
</dbReference>
<keyword evidence="1 5" id="KW-0813">Transport</keyword>
<dbReference type="GO" id="GO:0042597">
    <property type="term" value="C:periplasmic space"/>
    <property type="evidence" value="ECO:0007669"/>
    <property type="project" value="UniProtKB-SubCell"/>
</dbReference>
<keyword evidence="4 5" id="KW-0186">Copper</keyword>
<dbReference type="InterPro" id="IPR008972">
    <property type="entry name" value="Cupredoxin"/>
</dbReference>
<evidence type="ECO:0000313" key="8">
    <source>
        <dbReference type="Proteomes" id="UP000000753"/>
    </source>
</evidence>
<dbReference type="SUPFAM" id="SSF49503">
    <property type="entry name" value="Cupredoxins"/>
    <property type="match status" value="1"/>
</dbReference>
<dbReference type="KEGG" id="swp:swp_1892"/>
<accession>B8CLK1</accession>
<name>B8CLK1_SHEPW</name>
<dbReference type="AlphaFoldDB" id="B8CLK1"/>
<dbReference type="PANTHER" id="PTHR38439:SF2">
    <property type="entry name" value="OUTER MEMBRANE PROTEIN H.8"/>
    <property type="match status" value="1"/>
</dbReference>
<keyword evidence="2 5" id="KW-0479">Metal-binding</keyword>
<keyword evidence="5" id="KW-0574">Periplasm</keyword>
<dbReference type="Pfam" id="PF00127">
    <property type="entry name" value="Copper-bind"/>
    <property type="match status" value="1"/>
</dbReference>
<evidence type="ECO:0000256" key="5">
    <source>
        <dbReference type="RuleBase" id="RU363017"/>
    </source>
</evidence>
<comment type="subcellular location">
    <subcellularLocation>
        <location evidence="5">Periplasm</location>
    </subcellularLocation>
</comment>
<sequence>MRYITTFIATLALMLFSSTSFANECELSISATDTMQFDKKQLSVPASCKEVTLTLTHSGQLPKSAMGHNWVLSKATDMQAIANEGMAAGAGNNYVKPGDTRVIAHTDIIGGGGSTSITFSITDLDPNGDYRFFCSFPGHWAIMQGGFSIK</sequence>
<evidence type="ECO:0000259" key="6">
    <source>
        <dbReference type="Pfam" id="PF00127"/>
    </source>
</evidence>
<evidence type="ECO:0000256" key="3">
    <source>
        <dbReference type="ARBA" id="ARBA00022982"/>
    </source>
</evidence>